<reference evidence="1" key="2">
    <citation type="journal article" date="2022" name="New Phytol.">
        <title>Evolutionary transition to the ectomycorrhizal habit in the genomes of a hyperdiverse lineage of mushroom-forming fungi.</title>
        <authorList>
            <person name="Looney B."/>
            <person name="Miyauchi S."/>
            <person name="Morin E."/>
            <person name="Drula E."/>
            <person name="Courty P.E."/>
            <person name="Kohler A."/>
            <person name="Kuo A."/>
            <person name="LaButti K."/>
            <person name="Pangilinan J."/>
            <person name="Lipzen A."/>
            <person name="Riley R."/>
            <person name="Andreopoulos W."/>
            <person name="He G."/>
            <person name="Johnson J."/>
            <person name="Nolan M."/>
            <person name="Tritt A."/>
            <person name="Barry K.W."/>
            <person name="Grigoriev I.V."/>
            <person name="Nagy L.G."/>
            <person name="Hibbett D."/>
            <person name="Henrissat B."/>
            <person name="Matheny P.B."/>
            <person name="Labbe J."/>
            <person name="Martin F.M."/>
        </authorList>
    </citation>
    <scope>NUCLEOTIDE SEQUENCE</scope>
    <source>
        <strain evidence="1">FP105234-sp</strain>
    </source>
</reference>
<reference evidence="1" key="1">
    <citation type="submission" date="2021-02" db="EMBL/GenBank/DDBJ databases">
        <authorList>
            <consortium name="DOE Joint Genome Institute"/>
            <person name="Ahrendt S."/>
            <person name="Looney B.P."/>
            <person name="Miyauchi S."/>
            <person name="Morin E."/>
            <person name="Drula E."/>
            <person name="Courty P.E."/>
            <person name="Chicoki N."/>
            <person name="Fauchery L."/>
            <person name="Kohler A."/>
            <person name="Kuo A."/>
            <person name="Labutti K."/>
            <person name="Pangilinan J."/>
            <person name="Lipzen A."/>
            <person name="Riley R."/>
            <person name="Andreopoulos W."/>
            <person name="He G."/>
            <person name="Johnson J."/>
            <person name="Barry K.W."/>
            <person name="Grigoriev I.V."/>
            <person name="Nagy L."/>
            <person name="Hibbett D."/>
            <person name="Henrissat B."/>
            <person name="Matheny P.B."/>
            <person name="Labbe J."/>
            <person name="Martin F."/>
        </authorList>
    </citation>
    <scope>NUCLEOTIDE SEQUENCE</scope>
    <source>
        <strain evidence="1">FP105234-sp</strain>
    </source>
</reference>
<gene>
    <name evidence="1" type="ORF">FA95DRAFT_1560551</name>
</gene>
<protein>
    <submittedName>
        <fullName evidence="1">Uncharacterized protein</fullName>
    </submittedName>
</protein>
<name>A0ACB8RQ85_9AGAM</name>
<sequence length="332" mass="36725">MSVSENELTVPHSLPRDAAAPFNADHADIILRSADGVDFRAHKLLLSMTSPIFQAMFSLPQPDPSSPTPSADITKDGLPVLLFPEDERSIRMMLACCYPRGLYPEPVVNSFEDIKRALHLASKYEIPGVERAVVRRLHAGKDMKIKEAVRVYIVAWTMRLRNVVVAAARHTLRIPFNIRAIGEFDELDDLPASALLKLVNYRAACVNALRDCCTDLTWMAQSEFISVPAKCREAACISDPVQVLPASGQNQPLFIRGWWAEYFRGVCLTVADAPNVQAFTTRTAIASAVERASSCSKCRINGTVSAAIILANRRLSEECGKRLERVELSTPF</sequence>
<keyword evidence="2" id="KW-1185">Reference proteome</keyword>
<evidence type="ECO:0000313" key="1">
    <source>
        <dbReference type="EMBL" id="KAI0046037.1"/>
    </source>
</evidence>
<accession>A0ACB8RQ85</accession>
<comment type="caution">
    <text evidence="1">The sequence shown here is derived from an EMBL/GenBank/DDBJ whole genome shotgun (WGS) entry which is preliminary data.</text>
</comment>
<organism evidence="1 2">
    <name type="scientific">Auriscalpium vulgare</name>
    <dbReference type="NCBI Taxonomy" id="40419"/>
    <lineage>
        <taxon>Eukaryota</taxon>
        <taxon>Fungi</taxon>
        <taxon>Dikarya</taxon>
        <taxon>Basidiomycota</taxon>
        <taxon>Agaricomycotina</taxon>
        <taxon>Agaricomycetes</taxon>
        <taxon>Russulales</taxon>
        <taxon>Auriscalpiaceae</taxon>
        <taxon>Auriscalpium</taxon>
    </lineage>
</organism>
<dbReference type="Proteomes" id="UP000814033">
    <property type="component" value="Unassembled WGS sequence"/>
</dbReference>
<evidence type="ECO:0000313" key="2">
    <source>
        <dbReference type="Proteomes" id="UP000814033"/>
    </source>
</evidence>
<dbReference type="EMBL" id="MU275936">
    <property type="protein sequence ID" value="KAI0046037.1"/>
    <property type="molecule type" value="Genomic_DNA"/>
</dbReference>
<proteinExistence type="predicted"/>